<reference evidence="4 5" key="1">
    <citation type="submission" date="2023-04" db="EMBL/GenBank/DDBJ databases">
        <authorList>
            <person name="Hsu D."/>
        </authorList>
    </citation>
    <scope>NUCLEOTIDE SEQUENCE [LARGE SCALE GENOMIC DNA]</scope>
    <source>
        <strain evidence="4 5">MK1</strain>
    </source>
</reference>
<gene>
    <name evidence="4" type="primary">spoIIIAA</name>
    <name evidence="4" type="ORF">MFMK1_002953</name>
</gene>
<proteinExistence type="predicted"/>
<feature type="domain" description="AAA+ ATPase" evidence="3">
    <location>
        <begin position="165"/>
        <end position="304"/>
    </location>
</feature>
<organism evidence="4 5">
    <name type="scientific">Metallumcola ferriviriculae</name>
    <dbReference type="NCBI Taxonomy" id="3039180"/>
    <lineage>
        <taxon>Bacteria</taxon>
        <taxon>Bacillati</taxon>
        <taxon>Bacillota</taxon>
        <taxon>Clostridia</taxon>
        <taxon>Neomoorellales</taxon>
        <taxon>Desulfitibacteraceae</taxon>
        <taxon>Metallumcola</taxon>
    </lineage>
</organism>
<keyword evidence="1" id="KW-0547">Nucleotide-binding</keyword>
<dbReference type="Gene3D" id="3.40.50.300">
    <property type="entry name" value="P-loop containing nucleotide triphosphate hydrolases"/>
    <property type="match status" value="1"/>
</dbReference>
<name>A0AAU0US89_9FIRM</name>
<dbReference type="KEGG" id="dbc:MFMK1_002953"/>
<keyword evidence="2" id="KW-0067">ATP-binding</keyword>
<dbReference type="InterPro" id="IPR027417">
    <property type="entry name" value="P-loop_NTPase"/>
</dbReference>
<dbReference type="NCBIfam" id="TIGR02858">
    <property type="entry name" value="spore_III_AA"/>
    <property type="match status" value="1"/>
</dbReference>
<sequence length="336" mass="36683">MSRPMKKLKVQQHMDGIPEKLVLLFGAPIKDYLTNLPGDTQATVEEIRLRIGQPVIVRSAEGEWCLSERGPTRNQAEAYHCTRRDVQVLLNQVSGGAMYSLEEELRSGFVTVPGGHRLGFAGQAVMEKSQLKTITHISAVNVRLARQVTGCAQRVLSYILTNTGLPNNTLIISPPQCGKTTLLRDIVRHLSGTGGIQVGIVDERSEIAGCHRGVPQLDLGSRVDVLDRCPKAQGMVLLVRSMSPQVVAADELGRQEDVAAVLEMRNAGVKIITTVHGSDLAEVKRRPQVEPLISQRIFERYLILSRSQGVGTVEQVLDGSGKKLNTAPLRLRGGIL</sequence>
<evidence type="ECO:0000256" key="2">
    <source>
        <dbReference type="ARBA" id="ARBA00022840"/>
    </source>
</evidence>
<dbReference type="AlphaFoldDB" id="A0AAU0US89"/>
<dbReference type="EMBL" id="CP121694">
    <property type="protein sequence ID" value="WRO23105.1"/>
    <property type="molecule type" value="Genomic_DNA"/>
</dbReference>
<dbReference type="PANTHER" id="PTHR20953:SF3">
    <property type="entry name" value="P-LOOP CONTAINING NUCLEOSIDE TRIPHOSPHATE HYDROLASES SUPERFAMILY PROTEIN"/>
    <property type="match status" value="1"/>
</dbReference>
<dbReference type="GO" id="GO:0005524">
    <property type="term" value="F:ATP binding"/>
    <property type="evidence" value="ECO:0007669"/>
    <property type="project" value="UniProtKB-KW"/>
</dbReference>
<dbReference type="Proteomes" id="UP001329915">
    <property type="component" value="Chromosome"/>
</dbReference>
<evidence type="ECO:0000259" key="3">
    <source>
        <dbReference type="SMART" id="SM00382"/>
    </source>
</evidence>
<dbReference type="InterPro" id="IPR045735">
    <property type="entry name" value="Spore_III_AA_AAA+_ATPase"/>
</dbReference>
<keyword evidence="5" id="KW-1185">Reference proteome</keyword>
<evidence type="ECO:0000313" key="4">
    <source>
        <dbReference type="EMBL" id="WRO23105.1"/>
    </source>
</evidence>
<dbReference type="InterPro" id="IPR003593">
    <property type="entry name" value="AAA+_ATPase"/>
</dbReference>
<protein>
    <submittedName>
        <fullName evidence="4">Stage III sporulation protein AA</fullName>
    </submittedName>
</protein>
<dbReference type="InterPro" id="IPR014217">
    <property type="entry name" value="Spore_III_AA"/>
</dbReference>
<accession>A0AAU0US89</accession>
<dbReference type="PANTHER" id="PTHR20953">
    <property type="entry name" value="KINASE-RELATED"/>
    <property type="match status" value="1"/>
</dbReference>
<evidence type="ECO:0000256" key="1">
    <source>
        <dbReference type="ARBA" id="ARBA00022741"/>
    </source>
</evidence>
<evidence type="ECO:0000313" key="5">
    <source>
        <dbReference type="Proteomes" id="UP001329915"/>
    </source>
</evidence>
<dbReference type="RefSeq" id="WP_366922491.1">
    <property type="nucleotide sequence ID" value="NZ_CP121694.1"/>
</dbReference>
<dbReference type="Pfam" id="PF19568">
    <property type="entry name" value="Spore_III_AA"/>
    <property type="match status" value="1"/>
</dbReference>
<dbReference type="SMART" id="SM00382">
    <property type="entry name" value="AAA"/>
    <property type="match status" value="1"/>
</dbReference>
<dbReference type="SUPFAM" id="SSF52540">
    <property type="entry name" value="P-loop containing nucleoside triphosphate hydrolases"/>
    <property type="match status" value="1"/>
</dbReference>